<dbReference type="Gene3D" id="3.30.450.40">
    <property type="match status" value="1"/>
</dbReference>
<keyword evidence="9" id="KW-1185">Reference proteome</keyword>
<dbReference type="SMART" id="SM00388">
    <property type="entry name" value="HisKA"/>
    <property type="match status" value="1"/>
</dbReference>
<dbReference type="InterPro" id="IPR004358">
    <property type="entry name" value="Sig_transdc_His_kin-like_C"/>
</dbReference>
<evidence type="ECO:0000256" key="5">
    <source>
        <dbReference type="ARBA" id="ARBA00022777"/>
    </source>
</evidence>
<dbReference type="OrthoDB" id="8127at2157"/>
<comment type="catalytic activity">
    <reaction evidence="1">
        <text>ATP + protein L-histidine = ADP + protein N-phospho-L-histidine.</text>
        <dbReference type="EC" id="2.7.13.3"/>
    </reaction>
</comment>
<dbReference type="PRINTS" id="PR00344">
    <property type="entry name" value="BCTRLSENSOR"/>
</dbReference>
<dbReference type="EMBL" id="FNYR01000060">
    <property type="protein sequence ID" value="SEJ37127.1"/>
    <property type="molecule type" value="Genomic_DNA"/>
</dbReference>
<accession>A0A2H4PYA0</accession>
<dbReference type="InterPro" id="IPR005467">
    <property type="entry name" value="His_kinase_dom"/>
</dbReference>
<dbReference type="PANTHER" id="PTHR43711:SF1">
    <property type="entry name" value="HISTIDINE KINASE 1"/>
    <property type="match status" value="1"/>
</dbReference>
<feature type="domain" description="Histidine kinase" evidence="7">
    <location>
        <begin position="205"/>
        <end position="411"/>
    </location>
</feature>
<dbReference type="Proteomes" id="UP000198888">
    <property type="component" value="Unassembled WGS sequence"/>
</dbReference>
<dbReference type="SMART" id="SM00065">
    <property type="entry name" value="GAF"/>
    <property type="match status" value="1"/>
</dbReference>
<dbReference type="InterPro" id="IPR003594">
    <property type="entry name" value="HATPase_dom"/>
</dbReference>
<dbReference type="InterPro" id="IPR036890">
    <property type="entry name" value="HATPase_C_sf"/>
</dbReference>
<evidence type="ECO:0000256" key="6">
    <source>
        <dbReference type="ARBA" id="ARBA00023012"/>
    </source>
</evidence>
<evidence type="ECO:0000256" key="1">
    <source>
        <dbReference type="ARBA" id="ARBA00000085"/>
    </source>
</evidence>
<evidence type="ECO:0000256" key="3">
    <source>
        <dbReference type="ARBA" id="ARBA00022553"/>
    </source>
</evidence>
<dbReference type="SUPFAM" id="SSF47384">
    <property type="entry name" value="Homodimeric domain of signal transducing histidine kinase"/>
    <property type="match status" value="1"/>
</dbReference>
<dbReference type="AlphaFoldDB" id="A0A1H6YDL2"/>
<dbReference type="EC" id="2.7.13.3" evidence="2"/>
<evidence type="ECO:0000259" key="7">
    <source>
        <dbReference type="PROSITE" id="PS50109"/>
    </source>
</evidence>
<accession>A0A1H6YDL2</accession>
<name>A0A1H6YDL2_9EURY</name>
<evidence type="ECO:0000313" key="9">
    <source>
        <dbReference type="Proteomes" id="UP000198888"/>
    </source>
</evidence>
<keyword evidence="5" id="KW-0418">Kinase</keyword>
<evidence type="ECO:0000256" key="2">
    <source>
        <dbReference type="ARBA" id="ARBA00012438"/>
    </source>
</evidence>
<dbReference type="SMART" id="SM00387">
    <property type="entry name" value="HATPase_c"/>
    <property type="match status" value="1"/>
</dbReference>
<sequence>MTPSVLANRIANAVEQERGRLARTQLMESTAVISGLYDVINETDLSFEQKLDRVLTIGTSELGYPIGYITHVEGDSLEVIAAVGDHETIQEDAAIPLDTTYCKHTIDDKTPKAISDAASNPEWASSDAFDGTGLHCYVGAPIIVDGEVYGTLCFASRAPQNDTTVDDDELTVKTLAQWVGYEIDRHEYERELKRQIDRLEEFTGVVSHDLRNPLNIAQGRIDIVKDECNSDSIGAVNRALDRMEAIIEDTLTLARQGQTVDDTDMEPVEIGSVVEHCREIVETGDSEIRPVDDFTAHTDRNRYYQLFENLIRNAVEHSQQPVTIRIGLLDVMFTSTRVESDGTFGFYVEDDGPGVPEEKREEVFEAGESTNPQGTGFGLSIVKRIAEAHGWEVDLTDSFDDGARFEFTNVR</sequence>
<dbReference type="Pfam" id="PF01590">
    <property type="entry name" value="GAF"/>
    <property type="match status" value="1"/>
</dbReference>
<protein>
    <recommendedName>
        <fullName evidence="2">histidine kinase</fullName>
        <ecNumber evidence="2">2.7.13.3</ecNumber>
    </recommendedName>
</protein>
<dbReference type="InterPro" id="IPR050736">
    <property type="entry name" value="Sensor_HK_Regulatory"/>
</dbReference>
<dbReference type="SUPFAM" id="SSF55874">
    <property type="entry name" value="ATPase domain of HSP90 chaperone/DNA topoisomerase II/histidine kinase"/>
    <property type="match status" value="1"/>
</dbReference>
<keyword evidence="6" id="KW-0902">Two-component regulatory system</keyword>
<dbReference type="RefSeq" id="WP_089673965.1">
    <property type="nucleotide sequence ID" value="NZ_CP024845.1"/>
</dbReference>
<organism evidence="8 9">
    <name type="scientific">Halohasta litchfieldiae</name>
    <dbReference type="NCBI Taxonomy" id="1073996"/>
    <lineage>
        <taxon>Archaea</taxon>
        <taxon>Methanobacteriati</taxon>
        <taxon>Methanobacteriota</taxon>
        <taxon>Stenosarchaea group</taxon>
        <taxon>Halobacteria</taxon>
        <taxon>Halobacteriales</taxon>
        <taxon>Haloferacaceae</taxon>
        <taxon>Halohasta</taxon>
    </lineage>
</organism>
<dbReference type="InterPro" id="IPR029016">
    <property type="entry name" value="GAF-like_dom_sf"/>
</dbReference>
<dbReference type="KEGG" id="hae:halTADL_0273"/>
<proteinExistence type="predicted"/>
<dbReference type="InterPro" id="IPR003018">
    <property type="entry name" value="GAF"/>
</dbReference>
<evidence type="ECO:0000256" key="4">
    <source>
        <dbReference type="ARBA" id="ARBA00022679"/>
    </source>
</evidence>
<dbReference type="PROSITE" id="PS50109">
    <property type="entry name" value="HIS_KIN"/>
    <property type="match status" value="1"/>
</dbReference>
<dbReference type="GeneID" id="35001098"/>
<keyword evidence="4" id="KW-0808">Transferase</keyword>
<dbReference type="InterPro" id="IPR003661">
    <property type="entry name" value="HisK_dim/P_dom"/>
</dbReference>
<dbReference type="CDD" id="cd00082">
    <property type="entry name" value="HisKA"/>
    <property type="match status" value="1"/>
</dbReference>
<dbReference type="GO" id="GO:0000155">
    <property type="term" value="F:phosphorelay sensor kinase activity"/>
    <property type="evidence" value="ECO:0007669"/>
    <property type="project" value="InterPro"/>
</dbReference>
<dbReference type="Gene3D" id="1.10.287.130">
    <property type="match status" value="1"/>
</dbReference>
<dbReference type="PANTHER" id="PTHR43711">
    <property type="entry name" value="TWO-COMPONENT HISTIDINE KINASE"/>
    <property type="match status" value="1"/>
</dbReference>
<dbReference type="STRING" id="1073996.SAMN05444271_1601"/>
<gene>
    <name evidence="8" type="ORF">SAMN05444271_1601</name>
</gene>
<dbReference type="Pfam" id="PF00512">
    <property type="entry name" value="HisKA"/>
    <property type="match status" value="1"/>
</dbReference>
<dbReference type="SUPFAM" id="SSF55781">
    <property type="entry name" value="GAF domain-like"/>
    <property type="match status" value="1"/>
</dbReference>
<evidence type="ECO:0000313" key="8">
    <source>
        <dbReference type="EMBL" id="SEJ37127.1"/>
    </source>
</evidence>
<keyword evidence="3" id="KW-0597">Phosphoprotein</keyword>
<dbReference type="InterPro" id="IPR036097">
    <property type="entry name" value="HisK_dim/P_sf"/>
</dbReference>
<dbReference type="Pfam" id="PF02518">
    <property type="entry name" value="HATPase_c"/>
    <property type="match status" value="1"/>
</dbReference>
<dbReference type="Gene3D" id="3.30.565.10">
    <property type="entry name" value="Histidine kinase-like ATPase, C-terminal domain"/>
    <property type="match status" value="1"/>
</dbReference>
<reference evidence="8 9" key="1">
    <citation type="submission" date="2016-10" db="EMBL/GenBank/DDBJ databases">
        <authorList>
            <person name="de Groot N.N."/>
        </authorList>
    </citation>
    <scope>NUCLEOTIDE SEQUENCE [LARGE SCALE GENOMIC DNA]</scope>
    <source>
        <strain evidence="8 9">DSM 22187</strain>
    </source>
</reference>